<name>A0A1S5QMZ5_TITSE</name>
<evidence type="ECO:0000256" key="19">
    <source>
        <dbReference type="PIRSR" id="PIRSR601548-8"/>
    </source>
</evidence>
<dbReference type="AlphaFoldDB" id="A0A1S5QMZ5"/>
<evidence type="ECO:0000256" key="15">
    <source>
        <dbReference type="PIRSR" id="PIRSR601548-11"/>
    </source>
</evidence>
<evidence type="ECO:0000256" key="16">
    <source>
        <dbReference type="PIRSR" id="PIRSR601548-2"/>
    </source>
</evidence>
<evidence type="ECO:0000256" key="5">
    <source>
        <dbReference type="ARBA" id="ARBA00022729"/>
    </source>
</evidence>
<feature type="disulfide bond" evidence="18">
    <location>
        <begin position="533"/>
        <end position="545"/>
    </location>
</feature>
<comment type="caution">
    <text evidence="20">Lacks conserved residue(s) required for the propagation of feature annotation.</text>
</comment>
<evidence type="ECO:0000256" key="17">
    <source>
        <dbReference type="PIRSR" id="PIRSR601548-3"/>
    </source>
</evidence>
<evidence type="ECO:0000256" key="21">
    <source>
        <dbReference type="RuleBase" id="RU361144"/>
    </source>
</evidence>
<accession>A0A1S5QMZ5</accession>
<keyword evidence="9 18" id="KW-1015">Disulfide bond</keyword>
<feature type="active site" description="Proton acceptor 1" evidence="13">
    <location>
        <position position="379"/>
    </location>
</feature>
<dbReference type="FunFam" id="1.10.1370.30:FF:000004">
    <property type="entry name" value="Angiotensin-converting enzyme"/>
    <property type="match status" value="1"/>
</dbReference>
<evidence type="ECO:0000256" key="4">
    <source>
        <dbReference type="ARBA" id="ARBA00022723"/>
    </source>
</evidence>
<comment type="catalytic activity">
    <reaction evidence="11">
        <text>Release of a C-terminal dipeptide, oligopeptide-|-Xaa-Yaa, when Xaa is not Pro, and Yaa is neither Asp nor Glu. Thus, conversion of angiotensin I to angiotensin II, with increase in vasoconstrictor activity, but no action on angiotensin II.</text>
        <dbReference type="EC" id="3.4.15.1"/>
    </reaction>
</comment>
<evidence type="ECO:0000313" key="23">
    <source>
        <dbReference type="EMBL" id="AMO02511.1"/>
    </source>
</evidence>
<dbReference type="SUPFAM" id="SSF55486">
    <property type="entry name" value="Metalloproteases ('zincins'), catalytic domain"/>
    <property type="match status" value="1"/>
</dbReference>
<evidence type="ECO:0000256" key="3">
    <source>
        <dbReference type="ARBA" id="ARBA00022670"/>
    </source>
</evidence>
<feature type="active site" description="Proton donor 1" evidence="13">
    <location>
        <position position="508"/>
    </location>
</feature>
<evidence type="ECO:0000256" key="14">
    <source>
        <dbReference type="PIRSR" id="PIRSR601548-10"/>
    </source>
</evidence>
<feature type="glycosylation site" description="N-linked (GlcNAc...) asparagine" evidence="14">
    <location>
        <position position="62"/>
    </location>
</feature>
<feature type="binding site" evidence="17">
    <location>
        <position position="382"/>
    </location>
    <ligand>
        <name>Zn(2+)</name>
        <dbReference type="ChEBI" id="CHEBI:29105"/>
        <label>1</label>
        <note>catalytic</note>
    </ligand>
</feature>
<keyword evidence="2 21" id="KW-0121">Carboxypeptidase</keyword>
<evidence type="ECO:0000256" key="20">
    <source>
        <dbReference type="PROSITE-ProRule" id="PRU01355"/>
    </source>
</evidence>
<dbReference type="GO" id="GO:0008241">
    <property type="term" value="F:peptidyl-dipeptidase activity"/>
    <property type="evidence" value="ECO:0007669"/>
    <property type="project" value="UniProtKB-EC"/>
</dbReference>
<feature type="disulfide bond" evidence="18 20">
    <location>
        <begin position="347"/>
        <end position="365"/>
    </location>
</feature>
<dbReference type="PRINTS" id="PR00791">
    <property type="entry name" value="PEPDIPTASEA"/>
</dbReference>
<evidence type="ECO:0000256" key="18">
    <source>
        <dbReference type="PIRSR" id="PIRSR601548-4"/>
    </source>
</evidence>
<dbReference type="EC" id="3.4.-.-" evidence="21"/>
<dbReference type="InterPro" id="IPR001548">
    <property type="entry name" value="Peptidase_M2"/>
</dbReference>
<keyword evidence="8 21" id="KW-0482">Metalloprotease</keyword>
<dbReference type="GO" id="GO:0006508">
    <property type="term" value="P:proteolysis"/>
    <property type="evidence" value="ECO:0007669"/>
    <property type="project" value="UniProtKB-KW"/>
</dbReference>
<feature type="chain" id="PRO_5012255599" description="Angiotensin-converting enzyme" evidence="22">
    <location>
        <begin position="21"/>
        <end position="620"/>
    </location>
</feature>
<comment type="cofactor">
    <cofactor evidence="21">
        <name>Zn(2+)</name>
        <dbReference type="ChEBI" id="CHEBI:29105"/>
    </cofactor>
    <text evidence="21">Binds 1 zinc ion per subunit.</text>
</comment>
<sequence>MVLSLLFLLVITAYRLDVSGEKYISGDNRDEIAATQYLSAHNRILAEKCNIIVQAEWNYSTNITDENKQKLLEESSKYAEFQKEAWQNITSFAWKDFKDPLIRRWFKKLSILGKAALPNDQLKELDELIADMKNIYSTSKVCPFNSKETDENCNLSLEPELTEILTKSRNYDELAYIWKAWRDVSGKRVKDKYIRFIELSNKAAELNGFRDTGELWRERYESDTFQQEIEQLWQQIRPLYEQLHAYVRRKLINIYGSDKIRHDGPIPAHILGNMWAQDWSGILQDITPYPEKPSVDITPKMIAKNMSALEIFKISEEFFTSVGLKAMTDEFWERSIIEKPKDREIVCHASAWDFCDGKDFRIKQCTSINMEDFIVTHHEMGHIQYYQQYAHQPCVFREGANPGFHEAVGDCLALSTSTPKHLQTIGLLDHIAEDKKGDVNFLFSTALSKLAFLPFGYLIDLWRWGIFSGDIKSTELNTKWWELRLKYQGICPPVERTENDFDPGSKYHVPGNTPYVRYFVSHVIQFQFHKSLCEAAGHVGPLHKCDIYKSKDAGKVLSQMLELGSSEIWNEAMNIMTGGVTNKMDAGPMFEYFEPLYQWLKEENKGEVIGWKSGNPLFCP</sequence>
<keyword evidence="7 17" id="KW-0862">Zinc</keyword>
<evidence type="ECO:0000256" key="11">
    <source>
        <dbReference type="ARBA" id="ARBA00036868"/>
    </source>
</evidence>
<protein>
    <recommendedName>
        <fullName evidence="12 21">Angiotensin-converting enzyme</fullName>
        <ecNumber evidence="21">3.4.-.-</ecNumber>
    </recommendedName>
</protein>
<feature type="active site" description="Proton donor 2" evidence="15">
    <location>
        <position position="508"/>
    </location>
</feature>
<feature type="disulfide bond" evidence="18">
    <location>
        <begin position="142"/>
        <end position="153"/>
    </location>
</feature>
<dbReference type="PANTHER" id="PTHR10514:SF27">
    <property type="entry name" value="ANGIOTENSIN-CONVERTING ENZYME"/>
    <property type="match status" value="1"/>
</dbReference>
<comment type="similarity">
    <text evidence="1 20 21">Belongs to the peptidase M2 family.</text>
</comment>
<evidence type="ECO:0000256" key="8">
    <source>
        <dbReference type="ARBA" id="ARBA00023049"/>
    </source>
</evidence>
<evidence type="ECO:0000256" key="7">
    <source>
        <dbReference type="ARBA" id="ARBA00022833"/>
    </source>
</evidence>
<dbReference type="GO" id="GO:0046872">
    <property type="term" value="F:metal ion binding"/>
    <property type="evidence" value="ECO:0007669"/>
    <property type="project" value="UniProtKB-KW"/>
</dbReference>
<evidence type="ECO:0000256" key="2">
    <source>
        <dbReference type="ARBA" id="ARBA00022645"/>
    </source>
</evidence>
<proteinExistence type="evidence at transcript level"/>
<evidence type="ECO:0000256" key="6">
    <source>
        <dbReference type="ARBA" id="ARBA00022801"/>
    </source>
</evidence>
<dbReference type="GO" id="GO:0008237">
    <property type="term" value="F:metallopeptidase activity"/>
    <property type="evidence" value="ECO:0007669"/>
    <property type="project" value="UniProtKB-KW"/>
</dbReference>
<dbReference type="PANTHER" id="PTHR10514">
    <property type="entry name" value="ANGIOTENSIN-CONVERTING ENZYME"/>
    <property type="match status" value="1"/>
</dbReference>
<feature type="signal peptide" evidence="22">
    <location>
        <begin position="1"/>
        <end position="20"/>
    </location>
</feature>
<dbReference type="GO" id="GO:0005886">
    <property type="term" value="C:plasma membrane"/>
    <property type="evidence" value="ECO:0007669"/>
    <property type="project" value="TreeGrafter"/>
</dbReference>
<dbReference type="CDD" id="cd06461">
    <property type="entry name" value="M2_ACE"/>
    <property type="match status" value="1"/>
</dbReference>
<keyword evidence="6 21" id="KW-0378">Hydrolase</keyword>
<evidence type="ECO:0000256" key="12">
    <source>
        <dbReference type="ARBA" id="ARBA00039858"/>
    </source>
</evidence>
<dbReference type="EMBL" id="KR068494">
    <property type="protein sequence ID" value="AMO02511.1"/>
    <property type="molecule type" value="mRNA"/>
</dbReference>
<keyword evidence="4 17" id="KW-0479">Metal-binding</keyword>
<feature type="binding site" evidence="17">
    <location>
        <position position="378"/>
    </location>
    <ligand>
        <name>Zn(2+)</name>
        <dbReference type="ChEBI" id="CHEBI:29105"/>
        <label>1</label>
        <note>catalytic</note>
    </ligand>
</feature>
<feature type="binding site" evidence="19">
    <location>
        <position position="406"/>
    </location>
    <ligand>
        <name>Zn(2+)</name>
        <dbReference type="ChEBI" id="CHEBI:29105"/>
        <label>2</label>
        <note>catalytic</note>
    </ligand>
</feature>
<dbReference type="Pfam" id="PF01401">
    <property type="entry name" value="Peptidase_M2"/>
    <property type="match status" value="1"/>
</dbReference>
<keyword evidence="10 14" id="KW-0325">Glycoprotein</keyword>
<feature type="binding site" evidence="16">
    <location>
        <position position="220"/>
    </location>
    <ligand>
        <name>chloride</name>
        <dbReference type="ChEBI" id="CHEBI:17996"/>
        <label>1</label>
    </ligand>
</feature>
<evidence type="ECO:0000256" key="10">
    <source>
        <dbReference type="ARBA" id="ARBA00023180"/>
    </source>
</evidence>
<evidence type="ECO:0000256" key="1">
    <source>
        <dbReference type="ARBA" id="ARBA00008139"/>
    </source>
</evidence>
<feature type="binding site" evidence="16">
    <location>
        <position position="517"/>
    </location>
    <ligand>
        <name>chloride</name>
        <dbReference type="ChEBI" id="CHEBI:17996"/>
        <label>1</label>
    </ligand>
</feature>
<feature type="binding site" evidence="19">
    <location>
        <position position="378"/>
    </location>
    <ligand>
        <name>Zn(2+)</name>
        <dbReference type="ChEBI" id="CHEBI:29105"/>
        <label>2</label>
        <note>catalytic</note>
    </ligand>
</feature>
<dbReference type="Gene3D" id="1.10.1370.30">
    <property type="match status" value="2"/>
</dbReference>
<evidence type="ECO:0000256" key="9">
    <source>
        <dbReference type="ARBA" id="ARBA00023157"/>
    </source>
</evidence>
<dbReference type="GO" id="GO:0004180">
    <property type="term" value="F:carboxypeptidase activity"/>
    <property type="evidence" value="ECO:0007669"/>
    <property type="project" value="UniProtKB-KW"/>
</dbReference>
<feature type="binding site" evidence="17">
    <location>
        <position position="406"/>
    </location>
    <ligand>
        <name>Zn(2+)</name>
        <dbReference type="ChEBI" id="CHEBI:29105"/>
        <label>1</label>
        <note>catalytic</note>
    </ligand>
</feature>
<dbReference type="PROSITE" id="PS52011">
    <property type="entry name" value="PEPTIDASE_M2"/>
    <property type="match status" value="1"/>
</dbReference>
<organism evidence="23">
    <name type="scientific">Tityus serrulatus</name>
    <name type="common">Brazilian yellow scorpion</name>
    <dbReference type="NCBI Taxonomy" id="6887"/>
    <lineage>
        <taxon>Eukaryota</taxon>
        <taxon>Metazoa</taxon>
        <taxon>Ecdysozoa</taxon>
        <taxon>Arthropoda</taxon>
        <taxon>Chelicerata</taxon>
        <taxon>Arachnida</taxon>
        <taxon>Scorpiones</taxon>
        <taxon>Buthida</taxon>
        <taxon>Buthoidea</taxon>
        <taxon>Buthidae</taxon>
        <taxon>Tityus</taxon>
    </lineage>
</organism>
<keyword evidence="3 21" id="KW-0645">Protease</keyword>
<evidence type="ECO:0000256" key="22">
    <source>
        <dbReference type="SAM" id="SignalP"/>
    </source>
</evidence>
<reference evidence="23" key="1">
    <citation type="submission" date="2015-04" db="EMBL/GenBank/DDBJ databases">
        <title>Proteases from Tityus serrulatus venom gland: venom proteases and peptide maturation.</title>
        <authorList>
            <person name="Carmo A.O."/>
            <person name="Martins A.P.V."/>
            <person name="Oliveira-Mendes B.B.R."/>
            <person name="Horta C.C.R."/>
            <person name="Dantas A.E."/>
            <person name="Kalapothakis E."/>
        </authorList>
    </citation>
    <scope>NUCLEOTIDE SEQUENCE</scope>
</reference>
<feature type="binding site" evidence="19">
    <location>
        <position position="382"/>
    </location>
    <ligand>
        <name>Zn(2+)</name>
        <dbReference type="ChEBI" id="CHEBI:29105"/>
        <label>2</label>
        <note>catalytic</note>
    </ligand>
</feature>
<evidence type="ECO:0000256" key="13">
    <source>
        <dbReference type="PIRSR" id="PIRSR601548-1"/>
    </source>
</evidence>
<keyword evidence="5 22" id="KW-0732">Signal</keyword>
<feature type="active site" description="Proton acceptor 2" evidence="15">
    <location>
        <position position="379"/>
    </location>
</feature>